<feature type="binding site" evidence="11">
    <location>
        <position position="15"/>
    </location>
    <ligand>
        <name>ATP</name>
        <dbReference type="ChEBI" id="CHEBI:30616"/>
    </ligand>
</feature>
<dbReference type="GO" id="GO:0005694">
    <property type="term" value="C:chromosome"/>
    <property type="evidence" value="ECO:0007669"/>
    <property type="project" value="InterPro"/>
</dbReference>
<dbReference type="Gene3D" id="3.30.230.10">
    <property type="match status" value="1"/>
</dbReference>
<feature type="binding site" evidence="11">
    <location>
        <position position="354"/>
    </location>
    <ligand>
        <name>ATP</name>
        <dbReference type="ChEBI" id="CHEBI:30616"/>
    </ligand>
</feature>
<dbReference type="GO" id="GO:0006265">
    <property type="term" value="P:DNA topological change"/>
    <property type="evidence" value="ECO:0007669"/>
    <property type="project" value="UniProtKB-UniRule"/>
</dbReference>
<dbReference type="CDD" id="cd00822">
    <property type="entry name" value="TopoII_Trans_DNA_gyrase"/>
    <property type="match status" value="1"/>
</dbReference>
<dbReference type="SUPFAM" id="SSF56719">
    <property type="entry name" value="Type II DNA topoisomerase"/>
    <property type="match status" value="1"/>
</dbReference>
<dbReference type="GO" id="GO:0003918">
    <property type="term" value="F:DNA topoisomerase type II (double strand cut, ATP-hydrolyzing) activity"/>
    <property type="evidence" value="ECO:0007669"/>
    <property type="project" value="UniProtKB-UniRule"/>
</dbReference>
<evidence type="ECO:0000256" key="6">
    <source>
        <dbReference type="ARBA" id="ARBA00022842"/>
    </source>
</evidence>
<dbReference type="NCBIfam" id="TIGR01055">
    <property type="entry name" value="parE_Gneg"/>
    <property type="match status" value="1"/>
</dbReference>
<feature type="site" description="Interaction with DNA" evidence="11">
    <location>
        <position position="640"/>
    </location>
</feature>
<comment type="catalytic activity">
    <reaction evidence="1 11">
        <text>ATP-dependent breakage, passage and rejoining of double-stranded DNA.</text>
        <dbReference type="EC" id="5.6.2.2"/>
    </reaction>
</comment>
<keyword evidence="7 11" id="KW-0799">Topoisomerase</keyword>
<gene>
    <name evidence="11 13" type="primary">parE</name>
    <name evidence="13" type="ORF">D3Y57_16325</name>
</gene>
<proteinExistence type="inferred from homology"/>
<dbReference type="SUPFAM" id="SSF55874">
    <property type="entry name" value="ATPase domain of HSP90 chaperone/DNA topoisomerase II/histidine kinase"/>
    <property type="match status" value="1"/>
</dbReference>
<dbReference type="GO" id="GO:0003677">
    <property type="term" value="F:DNA binding"/>
    <property type="evidence" value="ECO:0007669"/>
    <property type="project" value="UniProtKB-UniRule"/>
</dbReference>
<dbReference type="Pfam" id="PF02518">
    <property type="entry name" value="HATPase_c"/>
    <property type="match status" value="1"/>
</dbReference>
<feature type="binding site" evidence="11">
    <location>
        <position position="82"/>
    </location>
    <ligand>
        <name>ATP</name>
        <dbReference type="ChEBI" id="CHEBI:30616"/>
    </ligand>
</feature>
<dbReference type="FunFam" id="3.40.50.670:FF:000006">
    <property type="entry name" value="DNA topoisomerase (ATP-hydrolyzing)"/>
    <property type="match status" value="1"/>
</dbReference>
<evidence type="ECO:0000256" key="9">
    <source>
        <dbReference type="ARBA" id="ARBA00023235"/>
    </source>
</evidence>
<dbReference type="OrthoDB" id="9802808at2"/>
<comment type="similarity">
    <text evidence="11">Belongs to the type II topoisomerase family. ParE type 1 subfamily.</text>
</comment>
<dbReference type="CDD" id="cd16928">
    <property type="entry name" value="HATPase_GyrB-like"/>
    <property type="match status" value="1"/>
</dbReference>
<dbReference type="PRINTS" id="PR01159">
    <property type="entry name" value="DNAGYRASEB"/>
</dbReference>
<dbReference type="PANTHER" id="PTHR45866">
    <property type="entry name" value="DNA GYRASE/TOPOISOMERASE SUBUNIT B"/>
    <property type="match status" value="1"/>
</dbReference>
<dbReference type="InterPro" id="IPR003594">
    <property type="entry name" value="HATPase_dom"/>
</dbReference>
<dbReference type="EC" id="5.6.2.2" evidence="11"/>
<dbReference type="AlphaFoldDB" id="A0A494TMY2"/>
<dbReference type="GO" id="GO:0046872">
    <property type="term" value="F:metal ion binding"/>
    <property type="evidence" value="ECO:0007669"/>
    <property type="project" value="UniProtKB-KW"/>
</dbReference>
<accession>A0A494TMY2</accession>
<evidence type="ECO:0000256" key="7">
    <source>
        <dbReference type="ARBA" id="ARBA00023029"/>
    </source>
</evidence>
<evidence type="ECO:0000313" key="14">
    <source>
        <dbReference type="Proteomes" id="UP000276254"/>
    </source>
</evidence>
<dbReference type="InterPro" id="IPR002288">
    <property type="entry name" value="DNA_gyrase_B_C"/>
</dbReference>
<protein>
    <recommendedName>
        <fullName evidence="11">DNA topoisomerase 4 subunit B</fullName>
        <ecNumber evidence="11">5.6.2.2</ecNumber>
    </recommendedName>
    <alternativeName>
        <fullName evidence="11">Topoisomerase IV subunit B</fullName>
    </alternativeName>
</protein>
<dbReference type="PROSITE" id="PS00177">
    <property type="entry name" value="TOPOISOMERASE_II"/>
    <property type="match status" value="1"/>
</dbReference>
<sequence length="658" mass="72909">MTDLFNAPIPTSTDYNASSIEVLEGLEPVRRRPGMYVGGTDERAFHHLAAEVLDNAMDEAVAGHATRIEMTLEPGNRLIISDNGRGIPVDPHPKFPDKSALEVIMSTLHSGGKFDGKAYATSGGLHGVGVSVVNALSIETVVEVALNKELYRQRFSQGLTVSPLEKLGPIQNRRGTTVTFVPDPEIFGAEMAFKPARLHRLARSKAYLFAGVEIRWKCAPELITDDTPVEAVFQFPGGLSDHLREQVGERECATAEFFSGRQDFPDSQGRAEWAIAWPLWSEGSFSWYCNTIPTPDGGTHEAGLRAAIVKGIRAFGALTGQKRAENIQPEDVISGSESMLSVFIRDPQFQSQTKDRLTSPEAARFVENAMKDHFDHYLTDNMERGRALLTFVLDRMDDRLARRAEREVKRKTATSARKLRLPGKLTDCSTDDPAGTEIYIVEGDSAGGSAKQARDRKTQAILPIRGKILNVASASAEKIRGNSEIADLTLALGCGTRDRCLPENLRYERVIIMTDADVDGAHIATLLMTFFFQEMPELVRQGHLFLAQPPLYRLTVGAKSLYARDDAHRAEIEATEFKGKKVDVGRFKGLGEMNPGQLRETTMDPKTRTLIRVTLPQEYEDRAGVRDLVERLMGKNPEHRFNFIQENAARVDEEAIDA</sequence>
<keyword evidence="9 11" id="KW-0413">Isomerase</keyword>
<keyword evidence="14" id="KW-1185">Reference proteome</keyword>
<feature type="binding site" evidence="11">
    <location>
        <position position="55"/>
    </location>
    <ligand>
        <name>ATP</name>
        <dbReference type="ChEBI" id="CHEBI:30616"/>
    </ligand>
</feature>
<evidence type="ECO:0000256" key="10">
    <source>
        <dbReference type="ARBA" id="ARBA00063644"/>
    </source>
</evidence>
<keyword evidence="3" id="KW-0479">Metal-binding</keyword>
<dbReference type="EMBL" id="CP032829">
    <property type="protein sequence ID" value="AYJ87211.1"/>
    <property type="molecule type" value="Genomic_DNA"/>
</dbReference>
<keyword evidence="8 11" id="KW-0238">DNA-binding</keyword>
<dbReference type="InterPro" id="IPR005737">
    <property type="entry name" value="TopoIV_B_Gneg"/>
</dbReference>
<dbReference type="Gene3D" id="3.30.565.10">
    <property type="entry name" value="Histidine kinase-like ATPase, C-terminal domain"/>
    <property type="match status" value="1"/>
</dbReference>
<dbReference type="GO" id="GO:0007059">
    <property type="term" value="P:chromosome segregation"/>
    <property type="evidence" value="ECO:0007669"/>
    <property type="project" value="UniProtKB-UniRule"/>
</dbReference>
<dbReference type="Pfam" id="PF00204">
    <property type="entry name" value="DNA_gyraseB"/>
    <property type="match status" value="1"/>
</dbReference>
<dbReference type="InterPro" id="IPR036890">
    <property type="entry name" value="HATPase_C_sf"/>
</dbReference>
<dbReference type="SMART" id="SM00433">
    <property type="entry name" value="TOP2c"/>
    <property type="match status" value="1"/>
</dbReference>
<evidence type="ECO:0000256" key="3">
    <source>
        <dbReference type="ARBA" id="ARBA00022723"/>
    </source>
</evidence>
<feature type="binding site" evidence="11">
    <location>
        <begin position="124"/>
        <end position="130"/>
    </location>
    <ligand>
        <name>ATP</name>
        <dbReference type="ChEBI" id="CHEBI:30616"/>
    </ligand>
</feature>
<dbReference type="InterPro" id="IPR013759">
    <property type="entry name" value="Topo_IIA_B_C"/>
</dbReference>
<evidence type="ECO:0000256" key="1">
    <source>
        <dbReference type="ARBA" id="ARBA00000185"/>
    </source>
</evidence>
<dbReference type="Pfam" id="PF00986">
    <property type="entry name" value="DNA_gyraseB_C"/>
    <property type="match status" value="1"/>
</dbReference>
<dbReference type="Gene3D" id="3.40.50.670">
    <property type="match status" value="1"/>
</dbReference>
<dbReference type="GO" id="GO:0005524">
    <property type="term" value="F:ATP binding"/>
    <property type="evidence" value="ECO:0007669"/>
    <property type="project" value="UniProtKB-UniRule"/>
</dbReference>
<keyword evidence="6" id="KW-0460">Magnesium</keyword>
<dbReference type="InterPro" id="IPR000565">
    <property type="entry name" value="Topo_IIA_B"/>
</dbReference>
<dbReference type="SUPFAM" id="SSF54211">
    <property type="entry name" value="Ribosomal protein S5 domain 2-like"/>
    <property type="match status" value="1"/>
</dbReference>
<name>A0A494TMY2_SPHPE</name>
<comment type="subunit">
    <text evidence="10 11">Heterotetramer composed of ParC and ParE.</text>
</comment>
<comment type="cofactor">
    <cofactor evidence="2">
        <name>Mg(2+)</name>
        <dbReference type="ChEBI" id="CHEBI:18420"/>
    </cofactor>
</comment>
<dbReference type="PRINTS" id="PR00418">
    <property type="entry name" value="TPI2FAMILY"/>
</dbReference>
<dbReference type="InterPro" id="IPR013506">
    <property type="entry name" value="Topo_IIA_bsu_dom2"/>
</dbReference>
<dbReference type="HAMAP" id="MF_00938">
    <property type="entry name" value="ParE_type1"/>
    <property type="match status" value="1"/>
</dbReference>
<dbReference type="Pfam" id="PF01751">
    <property type="entry name" value="Toprim"/>
    <property type="match status" value="1"/>
</dbReference>
<dbReference type="InterPro" id="IPR018522">
    <property type="entry name" value="TopoIIA_CS"/>
</dbReference>
<reference evidence="13 14" key="1">
    <citation type="submission" date="2018-09" db="EMBL/GenBank/DDBJ databases">
        <title>Sphingomonas peninsula sp. nov., isolated from fildes peninsula, Antarctic soil.</title>
        <authorList>
            <person name="Yingchao G."/>
        </authorList>
    </citation>
    <scope>NUCLEOTIDE SEQUENCE [LARGE SCALE GENOMIC DNA]</scope>
    <source>
        <strain evidence="13 14">YZ-8</strain>
    </source>
</reference>
<dbReference type="SMART" id="SM00387">
    <property type="entry name" value="HATPase_c"/>
    <property type="match status" value="1"/>
</dbReference>
<dbReference type="InterPro" id="IPR014721">
    <property type="entry name" value="Ribsml_uS5_D2-typ_fold_subgr"/>
</dbReference>
<feature type="site" description="Interaction with DNA" evidence="11">
    <location>
        <position position="522"/>
    </location>
</feature>
<evidence type="ECO:0000256" key="4">
    <source>
        <dbReference type="ARBA" id="ARBA00022741"/>
    </source>
</evidence>
<dbReference type="InterPro" id="IPR006171">
    <property type="entry name" value="TOPRIM_dom"/>
</dbReference>
<evidence type="ECO:0000313" key="13">
    <source>
        <dbReference type="EMBL" id="AYJ87211.1"/>
    </source>
</evidence>
<dbReference type="PROSITE" id="PS50880">
    <property type="entry name" value="TOPRIM"/>
    <property type="match status" value="1"/>
</dbReference>
<dbReference type="InterPro" id="IPR001241">
    <property type="entry name" value="Topo_IIA"/>
</dbReference>
<comment type="function">
    <text evidence="11">Topoisomerase IV is essential for chromosome segregation. It relaxes supercoiled DNA. Performs the decatenation events required during the replication of a circular DNA molecule.</text>
</comment>
<keyword evidence="5 11" id="KW-0067">ATP-binding</keyword>
<feature type="domain" description="Toprim" evidence="12">
    <location>
        <begin position="436"/>
        <end position="550"/>
    </location>
</feature>
<evidence type="ECO:0000256" key="11">
    <source>
        <dbReference type="HAMAP-Rule" id="MF_00938"/>
    </source>
</evidence>
<evidence type="ECO:0000259" key="12">
    <source>
        <dbReference type="PROSITE" id="PS50880"/>
    </source>
</evidence>
<organism evidence="13 14">
    <name type="scientific">Sphingomonas paeninsulae</name>
    <dbReference type="NCBI Taxonomy" id="2319844"/>
    <lineage>
        <taxon>Bacteria</taxon>
        <taxon>Pseudomonadati</taxon>
        <taxon>Pseudomonadota</taxon>
        <taxon>Alphaproteobacteria</taxon>
        <taxon>Sphingomonadales</taxon>
        <taxon>Sphingomonadaceae</taxon>
        <taxon>Sphingomonas</taxon>
    </lineage>
</organism>
<keyword evidence="4 11" id="KW-0547">Nucleotide-binding</keyword>
<dbReference type="PANTHER" id="PTHR45866:SF4">
    <property type="entry name" value="DNA TOPOISOMERASE 4 SUBUNIT B"/>
    <property type="match status" value="1"/>
</dbReference>
<dbReference type="KEGG" id="spha:D3Y57_16325"/>
<dbReference type="InterPro" id="IPR013760">
    <property type="entry name" value="Topo_IIA-like_dom_sf"/>
</dbReference>
<feature type="site" description="Interaction with DNA" evidence="11">
    <location>
        <position position="470"/>
    </location>
</feature>
<dbReference type="InterPro" id="IPR020568">
    <property type="entry name" value="Ribosomal_Su5_D2-typ_SF"/>
</dbReference>
<dbReference type="Proteomes" id="UP000276254">
    <property type="component" value="Chromosome"/>
</dbReference>
<evidence type="ECO:0000256" key="8">
    <source>
        <dbReference type="ARBA" id="ARBA00023125"/>
    </source>
</evidence>
<evidence type="ECO:0000256" key="5">
    <source>
        <dbReference type="ARBA" id="ARBA00022840"/>
    </source>
</evidence>
<evidence type="ECO:0000256" key="2">
    <source>
        <dbReference type="ARBA" id="ARBA00001946"/>
    </source>
</evidence>
<dbReference type="RefSeq" id="WP_121154285.1">
    <property type="nucleotide sequence ID" value="NZ_CP032829.1"/>
</dbReference>